<protein>
    <recommendedName>
        <fullName evidence="3">Alpha/beta-hydrolase</fullName>
    </recommendedName>
</protein>
<name>A0A3N4LIJ2_9PEZI</name>
<gene>
    <name evidence="1" type="ORF">L211DRAFT_851626</name>
</gene>
<dbReference type="InParanoid" id="A0A3N4LIJ2"/>
<evidence type="ECO:0000313" key="2">
    <source>
        <dbReference type="Proteomes" id="UP000267821"/>
    </source>
</evidence>
<keyword evidence="2" id="KW-1185">Reference proteome</keyword>
<proteinExistence type="predicted"/>
<evidence type="ECO:0008006" key="3">
    <source>
        <dbReference type="Google" id="ProtNLM"/>
    </source>
</evidence>
<reference evidence="1 2" key="1">
    <citation type="journal article" date="2018" name="Nat. Ecol. Evol.">
        <title>Pezizomycetes genomes reveal the molecular basis of ectomycorrhizal truffle lifestyle.</title>
        <authorList>
            <person name="Murat C."/>
            <person name="Payen T."/>
            <person name="Noel B."/>
            <person name="Kuo A."/>
            <person name="Morin E."/>
            <person name="Chen J."/>
            <person name="Kohler A."/>
            <person name="Krizsan K."/>
            <person name="Balestrini R."/>
            <person name="Da Silva C."/>
            <person name="Montanini B."/>
            <person name="Hainaut M."/>
            <person name="Levati E."/>
            <person name="Barry K.W."/>
            <person name="Belfiori B."/>
            <person name="Cichocki N."/>
            <person name="Clum A."/>
            <person name="Dockter R.B."/>
            <person name="Fauchery L."/>
            <person name="Guy J."/>
            <person name="Iotti M."/>
            <person name="Le Tacon F."/>
            <person name="Lindquist E.A."/>
            <person name="Lipzen A."/>
            <person name="Malagnac F."/>
            <person name="Mello A."/>
            <person name="Molinier V."/>
            <person name="Miyauchi S."/>
            <person name="Poulain J."/>
            <person name="Riccioni C."/>
            <person name="Rubini A."/>
            <person name="Sitrit Y."/>
            <person name="Splivallo R."/>
            <person name="Traeger S."/>
            <person name="Wang M."/>
            <person name="Zifcakova L."/>
            <person name="Wipf D."/>
            <person name="Zambonelli A."/>
            <person name="Paolocci F."/>
            <person name="Nowrousian M."/>
            <person name="Ottonello S."/>
            <person name="Baldrian P."/>
            <person name="Spatafora J.W."/>
            <person name="Henrissat B."/>
            <person name="Nagy L.G."/>
            <person name="Aury J.M."/>
            <person name="Wincker P."/>
            <person name="Grigoriev I.V."/>
            <person name="Bonfante P."/>
            <person name="Martin F.M."/>
        </authorList>
    </citation>
    <scope>NUCLEOTIDE SEQUENCE [LARGE SCALE GENOMIC DNA]</scope>
    <source>
        <strain evidence="1 2">ATCC MYA-4762</strain>
    </source>
</reference>
<dbReference type="SUPFAM" id="SSF53474">
    <property type="entry name" value="alpha/beta-Hydrolases"/>
    <property type="match status" value="1"/>
</dbReference>
<dbReference type="STRING" id="1051890.A0A3N4LIJ2"/>
<dbReference type="OrthoDB" id="2152248at2759"/>
<dbReference type="InterPro" id="IPR029058">
    <property type="entry name" value="AB_hydrolase_fold"/>
</dbReference>
<evidence type="ECO:0000313" key="1">
    <source>
        <dbReference type="EMBL" id="RPB21262.1"/>
    </source>
</evidence>
<dbReference type="EMBL" id="ML121561">
    <property type="protein sequence ID" value="RPB21262.1"/>
    <property type="molecule type" value="Genomic_DNA"/>
</dbReference>
<dbReference type="AlphaFoldDB" id="A0A3N4LIJ2"/>
<dbReference type="Gene3D" id="3.40.50.1820">
    <property type="entry name" value="alpha/beta hydrolase"/>
    <property type="match status" value="1"/>
</dbReference>
<dbReference type="Proteomes" id="UP000267821">
    <property type="component" value="Unassembled WGS sequence"/>
</dbReference>
<accession>A0A3N4LIJ2</accession>
<sequence length="372" mass="39780">MDAAAAPSDISAHTYCISGIQVHVYGLDQLRALLDPPSSSSSPSSRLTSLSILHTLHPRLQTHAYMAPIIRQCLDDHYQPHAATTSGLLGISFDQRNHGAREVSPLANYAFTSPRLPHPHAHEPNPTHAMDMLGIYAGTTLDLGLIIDLLPSYLEFHFNPPSTTAPYIPLPPITQHIALGVSLGGHAAYLAALHLPKITSAIIVIGCPDYPALMLHRLKQCKLLPPTDNTISTRYLPNSFLDLITSTPPSLSSHPQLAGSPLLTRPGIALLDALAGKKLLVLSGKQDRLVPAELASGFVQSVRKGVQQVGRALFGTGAGIREVLFEGVGHEFTEGMAVEVRGFVRERMREVGPVSMGTYGSGGKVNGAVCHL</sequence>
<organism evidence="1 2">
    <name type="scientific">Terfezia boudieri ATCC MYA-4762</name>
    <dbReference type="NCBI Taxonomy" id="1051890"/>
    <lineage>
        <taxon>Eukaryota</taxon>
        <taxon>Fungi</taxon>
        <taxon>Dikarya</taxon>
        <taxon>Ascomycota</taxon>
        <taxon>Pezizomycotina</taxon>
        <taxon>Pezizomycetes</taxon>
        <taxon>Pezizales</taxon>
        <taxon>Pezizaceae</taxon>
        <taxon>Terfezia</taxon>
    </lineage>
</organism>